<feature type="chain" id="PRO_5023000833" evidence="2">
    <location>
        <begin position="43"/>
        <end position="683"/>
    </location>
</feature>
<evidence type="ECO:0000313" key="5">
    <source>
        <dbReference type="Proteomes" id="UP000321933"/>
    </source>
</evidence>
<gene>
    <name evidence="4" type="ORF">FVW59_08930</name>
</gene>
<dbReference type="Pfam" id="PF00326">
    <property type="entry name" value="Peptidase_S9"/>
    <property type="match status" value="1"/>
</dbReference>
<dbReference type="SUPFAM" id="SSF50993">
    <property type="entry name" value="Peptidase/esterase 'gauge' domain"/>
    <property type="match status" value="1"/>
</dbReference>
<sequence>MRSVAIKIHTIISLLYRWGAYMRFLSRLMAILACTLSVNALAASSPSPAEVFGQLPMYKSVQISFDGKRIAYLQKLDGKYVLVNRSLEDDSAPNVYSLAEGNIREFLWVSNDRLLVGMTVPFYAKGNRKLFTLSRTGLLDAESNEMLWPFSNSKFVNFVNGPWLVHRVPDDPQHILMAAYADEPGEITTGSRTSKETTITYRGLYQVDINNGDIRAIEESRRTSSRWLANNAGEVLLKYQYHSEAKEDIWWYRDNAEDDFSPLTRLEAGEDAYFSESILGTDAALKSLYIAETGDGGREQIVRVSIDQGKVVEPRIVNRDDTYDVDSVIIDQRTQSVVGTYHIEDRAVYRYLDREFAQVQANLEATFPDATVDLLSLTDDFSRIIVAVTSPSTPRTYYLYDRKAGSIAAVANAWPNVTPELLSPVKRFDYAAADGLPIHGYLTIPTGQEDGQAPPLVLLPHGGPNARDSAEFDWMRQYFASRGYAVFQPNFRGSTGYGSEFEDAGLREWGGKMQSDLDDGVQALIDAGLVDPDKICAVGASYGGYAALMGVITRPERYRCAVAFAPVSNLGSMYNHVRDSFGDTDYWVKSIGSRFEDDHHKSLSPAFLVTRETPPVLLFHGDKDTVVPYEQSLFLSRNLKKAGNREGRLEVFDGEDHWLSLESSRQTFLRESGEFLEEHIGAD</sequence>
<evidence type="ECO:0000313" key="4">
    <source>
        <dbReference type="EMBL" id="TXS92530.1"/>
    </source>
</evidence>
<organism evidence="4 5">
    <name type="scientific">Parahaliea aestuarii</name>
    <dbReference type="NCBI Taxonomy" id="1852021"/>
    <lineage>
        <taxon>Bacteria</taxon>
        <taxon>Pseudomonadati</taxon>
        <taxon>Pseudomonadota</taxon>
        <taxon>Gammaproteobacteria</taxon>
        <taxon>Cellvibrionales</taxon>
        <taxon>Halieaceae</taxon>
        <taxon>Parahaliea</taxon>
    </lineage>
</organism>
<dbReference type="OrthoDB" id="4269629at2"/>
<dbReference type="GO" id="GO:0006508">
    <property type="term" value="P:proteolysis"/>
    <property type="evidence" value="ECO:0007669"/>
    <property type="project" value="InterPro"/>
</dbReference>
<dbReference type="PANTHER" id="PTHR42776">
    <property type="entry name" value="SERINE PEPTIDASE S9 FAMILY MEMBER"/>
    <property type="match status" value="1"/>
</dbReference>
<evidence type="ECO:0000256" key="1">
    <source>
        <dbReference type="ARBA" id="ARBA00022801"/>
    </source>
</evidence>
<protein>
    <submittedName>
        <fullName evidence="4">S9 family peptidase</fullName>
    </submittedName>
</protein>
<proteinExistence type="predicted"/>
<feature type="domain" description="Peptidase S9 prolyl oligopeptidase catalytic" evidence="3">
    <location>
        <begin position="471"/>
        <end position="681"/>
    </location>
</feature>
<dbReference type="EMBL" id="VRYZ01000003">
    <property type="protein sequence ID" value="TXS92530.1"/>
    <property type="molecule type" value="Genomic_DNA"/>
</dbReference>
<dbReference type="PANTHER" id="PTHR42776:SF27">
    <property type="entry name" value="DIPEPTIDYL PEPTIDASE FAMILY MEMBER 6"/>
    <property type="match status" value="1"/>
</dbReference>
<evidence type="ECO:0000259" key="3">
    <source>
        <dbReference type="Pfam" id="PF00326"/>
    </source>
</evidence>
<dbReference type="SUPFAM" id="SSF53474">
    <property type="entry name" value="alpha/beta-Hydrolases"/>
    <property type="match status" value="1"/>
</dbReference>
<dbReference type="GO" id="GO:0004252">
    <property type="term" value="F:serine-type endopeptidase activity"/>
    <property type="evidence" value="ECO:0007669"/>
    <property type="project" value="TreeGrafter"/>
</dbReference>
<dbReference type="Proteomes" id="UP000321933">
    <property type="component" value="Unassembled WGS sequence"/>
</dbReference>
<reference evidence="4 5" key="1">
    <citation type="submission" date="2019-08" db="EMBL/GenBank/DDBJ databases">
        <title>Parahaliea maris sp. nov., isolated from the surface seawater.</title>
        <authorList>
            <person name="Liu Y."/>
        </authorList>
    </citation>
    <scope>NUCLEOTIDE SEQUENCE [LARGE SCALE GENOMIC DNA]</scope>
    <source>
        <strain evidence="4 5">S2-26</strain>
    </source>
</reference>
<accession>A0A5C8ZYD3</accession>
<evidence type="ECO:0000256" key="2">
    <source>
        <dbReference type="SAM" id="SignalP"/>
    </source>
</evidence>
<dbReference type="InterPro" id="IPR029058">
    <property type="entry name" value="AB_hydrolase_fold"/>
</dbReference>
<name>A0A5C8ZYD3_9GAMM</name>
<comment type="caution">
    <text evidence="4">The sequence shown here is derived from an EMBL/GenBank/DDBJ whole genome shotgun (WGS) entry which is preliminary data.</text>
</comment>
<dbReference type="AlphaFoldDB" id="A0A5C8ZYD3"/>
<dbReference type="Gene3D" id="3.40.50.1820">
    <property type="entry name" value="alpha/beta hydrolase"/>
    <property type="match status" value="1"/>
</dbReference>
<keyword evidence="2" id="KW-0732">Signal</keyword>
<feature type="signal peptide" evidence="2">
    <location>
        <begin position="1"/>
        <end position="42"/>
    </location>
</feature>
<keyword evidence="1" id="KW-0378">Hydrolase</keyword>
<keyword evidence="5" id="KW-1185">Reference proteome</keyword>
<dbReference type="InterPro" id="IPR001375">
    <property type="entry name" value="Peptidase_S9_cat"/>
</dbReference>